<feature type="compositionally biased region" description="Low complexity" evidence="5">
    <location>
        <begin position="1496"/>
        <end position="1506"/>
    </location>
</feature>
<feature type="region of interest" description="Disordered" evidence="5">
    <location>
        <begin position="1238"/>
        <end position="1286"/>
    </location>
</feature>
<dbReference type="GO" id="GO:0008104">
    <property type="term" value="P:intracellular protein localization"/>
    <property type="evidence" value="ECO:0007669"/>
    <property type="project" value="TreeGrafter"/>
</dbReference>
<dbReference type="Gene3D" id="2.30.42.10">
    <property type="match status" value="3"/>
</dbReference>
<name>A0A9P0DBK1_9CUCU</name>
<feature type="compositionally biased region" description="Polar residues" evidence="5">
    <location>
        <begin position="1455"/>
        <end position="1467"/>
    </location>
</feature>
<feature type="compositionally biased region" description="Polar residues" evidence="5">
    <location>
        <begin position="1401"/>
        <end position="1410"/>
    </location>
</feature>
<feature type="region of interest" description="Disordered" evidence="5">
    <location>
        <begin position="958"/>
        <end position="993"/>
    </location>
</feature>
<feature type="region of interest" description="Disordered" evidence="5">
    <location>
        <begin position="167"/>
        <end position="215"/>
    </location>
</feature>
<evidence type="ECO:0000259" key="6">
    <source>
        <dbReference type="PROSITE" id="PS50106"/>
    </source>
</evidence>
<feature type="compositionally biased region" description="Acidic residues" evidence="5">
    <location>
        <begin position="206"/>
        <end position="215"/>
    </location>
</feature>
<dbReference type="FunFam" id="2.30.42.10:FF:000011">
    <property type="entry name" value="partitioning defective 3 homolog isoform X1"/>
    <property type="match status" value="1"/>
</dbReference>
<feature type="compositionally biased region" description="Low complexity" evidence="5">
    <location>
        <begin position="1198"/>
        <end position="1222"/>
    </location>
</feature>
<organism evidence="7 8">
    <name type="scientific">Psylliodes chrysocephalus</name>
    <dbReference type="NCBI Taxonomy" id="3402493"/>
    <lineage>
        <taxon>Eukaryota</taxon>
        <taxon>Metazoa</taxon>
        <taxon>Ecdysozoa</taxon>
        <taxon>Arthropoda</taxon>
        <taxon>Hexapoda</taxon>
        <taxon>Insecta</taxon>
        <taxon>Pterygota</taxon>
        <taxon>Neoptera</taxon>
        <taxon>Endopterygota</taxon>
        <taxon>Coleoptera</taxon>
        <taxon>Polyphaga</taxon>
        <taxon>Cucujiformia</taxon>
        <taxon>Chrysomeloidea</taxon>
        <taxon>Chrysomelidae</taxon>
        <taxon>Galerucinae</taxon>
        <taxon>Alticini</taxon>
        <taxon>Psylliodes</taxon>
    </lineage>
</organism>
<dbReference type="GO" id="GO:0043296">
    <property type="term" value="C:apical junction complex"/>
    <property type="evidence" value="ECO:0007669"/>
    <property type="project" value="TreeGrafter"/>
</dbReference>
<feature type="compositionally biased region" description="Polar residues" evidence="5">
    <location>
        <begin position="733"/>
        <end position="743"/>
    </location>
</feature>
<dbReference type="GO" id="GO:0005912">
    <property type="term" value="C:adherens junction"/>
    <property type="evidence" value="ECO:0007669"/>
    <property type="project" value="TreeGrafter"/>
</dbReference>
<keyword evidence="8" id="KW-1185">Reference proteome</keyword>
<dbReference type="PANTHER" id="PTHR16484:SF17">
    <property type="entry name" value="BAZOOKA, ISOFORM B"/>
    <property type="match status" value="1"/>
</dbReference>
<feature type="compositionally biased region" description="Polar residues" evidence="5">
    <location>
        <begin position="750"/>
        <end position="763"/>
    </location>
</feature>
<gene>
    <name evidence="7" type="ORF">PSYICH_LOCUS15234</name>
</gene>
<feature type="region of interest" description="Disordered" evidence="5">
    <location>
        <begin position="261"/>
        <end position="282"/>
    </location>
</feature>
<evidence type="ECO:0000256" key="2">
    <source>
        <dbReference type="ARBA" id="ARBA00022618"/>
    </source>
</evidence>
<feature type="region of interest" description="Disordered" evidence="5">
    <location>
        <begin position="1448"/>
        <end position="1467"/>
    </location>
</feature>
<evidence type="ECO:0000256" key="3">
    <source>
        <dbReference type="ARBA" id="ARBA00022737"/>
    </source>
</evidence>
<dbReference type="CDD" id="cd23058">
    <property type="entry name" value="PDZ2_Par3-like"/>
    <property type="match status" value="1"/>
</dbReference>
<feature type="region of interest" description="Disordered" evidence="5">
    <location>
        <begin position="1164"/>
        <end position="1226"/>
    </location>
</feature>
<dbReference type="GO" id="GO:0016324">
    <property type="term" value="C:apical plasma membrane"/>
    <property type="evidence" value="ECO:0007669"/>
    <property type="project" value="TreeGrafter"/>
</dbReference>
<dbReference type="InterPro" id="IPR001478">
    <property type="entry name" value="PDZ"/>
</dbReference>
<protein>
    <recommendedName>
        <fullName evidence="6">PDZ domain-containing protein</fullName>
    </recommendedName>
</protein>
<dbReference type="PROSITE" id="PS50106">
    <property type="entry name" value="PDZ"/>
    <property type="match status" value="3"/>
</dbReference>
<dbReference type="Pfam" id="PF12053">
    <property type="entry name" value="Par3_HAL_N_term"/>
    <property type="match status" value="1"/>
</dbReference>
<feature type="compositionally biased region" description="Low complexity" evidence="5">
    <location>
        <begin position="1239"/>
        <end position="1285"/>
    </location>
</feature>
<evidence type="ECO:0000256" key="5">
    <source>
        <dbReference type="SAM" id="MobiDB-lite"/>
    </source>
</evidence>
<dbReference type="CDD" id="cd23059">
    <property type="entry name" value="PDZ3_Par3-like"/>
    <property type="match status" value="1"/>
</dbReference>
<keyword evidence="2" id="KW-0132">Cell division</keyword>
<dbReference type="SMART" id="SM00228">
    <property type="entry name" value="PDZ"/>
    <property type="match status" value="3"/>
</dbReference>
<keyword evidence="3" id="KW-0677">Repeat</keyword>
<dbReference type="OrthoDB" id="6264899at2759"/>
<reference evidence="7" key="1">
    <citation type="submission" date="2022-01" db="EMBL/GenBank/DDBJ databases">
        <authorList>
            <person name="King R."/>
        </authorList>
    </citation>
    <scope>NUCLEOTIDE SEQUENCE</scope>
</reference>
<proteinExistence type="inferred from homology"/>
<evidence type="ECO:0000256" key="1">
    <source>
        <dbReference type="ARBA" id="ARBA00005358"/>
    </source>
</evidence>
<keyword evidence="4" id="KW-0131">Cell cycle</keyword>
<dbReference type="GO" id="GO:0051301">
    <property type="term" value="P:cell division"/>
    <property type="evidence" value="ECO:0007669"/>
    <property type="project" value="UniProtKB-KW"/>
</dbReference>
<feature type="domain" description="PDZ" evidence="6">
    <location>
        <begin position="628"/>
        <end position="701"/>
    </location>
</feature>
<dbReference type="Proteomes" id="UP001153636">
    <property type="component" value="Chromosome 9"/>
</dbReference>
<dbReference type="InterPro" id="IPR052213">
    <property type="entry name" value="PAR3"/>
</dbReference>
<evidence type="ECO:0000313" key="8">
    <source>
        <dbReference type="Proteomes" id="UP001153636"/>
    </source>
</evidence>
<feature type="region of interest" description="Disordered" evidence="5">
    <location>
        <begin position="1300"/>
        <end position="1330"/>
    </location>
</feature>
<feature type="compositionally biased region" description="Polar residues" evidence="5">
    <location>
        <begin position="1300"/>
        <end position="1325"/>
    </location>
</feature>
<accession>A0A9P0DBK1</accession>
<feature type="region of interest" description="Disordered" evidence="5">
    <location>
        <begin position="1365"/>
        <end position="1429"/>
    </location>
</feature>
<feature type="region of interest" description="Disordered" evidence="5">
    <location>
        <begin position="720"/>
        <end position="763"/>
    </location>
</feature>
<feature type="region of interest" description="Disordered" evidence="5">
    <location>
        <begin position="1481"/>
        <end position="1549"/>
    </location>
</feature>
<dbReference type="Pfam" id="PF00595">
    <property type="entry name" value="PDZ"/>
    <property type="match status" value="3"/>
</dbReference>
<dbReference type="GO" id="GO:0035091">
    <property type="term" value="F:phosphatidylinositol binding"/>
    <property type="evidence" value="ECO:0007669"/>
    <property type="project" value="TreeGrafter"/>
</dbReference>
<feature type="region of interest" description="Disordered" evidence="5">
    <location>
        <begin position="106"/>
        <end position="139"/>
    </location>
</feature>
<evidence type="ECO:0000313" key="7">
    <source>
        <dbReference type="EMBL" id="CAH1115364.1"/>
    </source>
</evidence>
<feature type="domain" description="PDZ" evidence="6">
    <location>
        <begin position="453"/>
        <end position="538"/>
    </location>
</feature>
<feature type="region of interest" description="Disordered" evidence="5">
    <location>
        <begin position="896"/>
        <end position="929"/>
    </location>
</feature>
<feature type="compositionally biased region" description="Basic and acidic residues" evidence="5">
    <location>
        <begin position="1367"/>
        <end position="1380"/>
    </location>
</feature>
<dbReference type="GO" id="GO:0030010">
    <property type="term" value="P:establishment of cell polarity"/>
    <property type="evidence" value="ECO:0007669"/>
    <property type="project" value="TreeGrafter"/>
</dbReference>
<dbReference type="GO" id="GO:0007155">
    <property type="term" value="P:cell adhesion"/>
    <property type="evidence" value="ECO:0007669"/>
    <property type="project" value="TreeGrafter"/>
</dbReference>
<dbReference type="EMBL" id="OV651821">
    <property type="protein sequence ID" value="CAH1115364.1"/>
    <property type="molecule type" value="Genomic_DNA"/>
</dbReference>
<feature type="domain" description="PDZ" evidence="6">
    <location>
        <begin position="291"/>
        <end position="377"/>
    </location>
</feature>
<dbReference type="GO" id="GO:0005938">
    <property type="term" value="C:cell cortex"/>
    <property type="evidence" value="ECO:0007669"/>
    <property type="project" value="TreeGrafter"/>
</dbReference>
<feature type="compositionally biased region" description="Basic and acidic residues" evidence="5">
    <location>
        <begin position="720"/>
        <end position="732"/>
    </location>
</feature>
<feature type="compositionally biased region" description="Basic and acidic residues" evidence="5">
    <location>
        <begin position="960"/>
        <end position="972"/>
    </location>
</feature>
<sequence>MFDTCQTINGGPKCNEVAEKLVSLFGWRQTYNVEKLQRNVPGRTTARISITRPSPSRENSVNKGADSWVSVHNLQSQGGGILDPDDKLNDVADDREQILASFEDGEGAHVHGGGDGASGSSVGTGSPDIFHDGEHKYGPNYPRTDIEVTGEQIASGVPVLQVRRGSEPSLNQLPTGPPAPSDHPKRWSAAPLILEPPSSGYASPDWMDDSREEEEEPGFRRIARDGSNRLSMQFLGADGAGYRWADAAERLSATRNHHLTTSLPREGRRKEPLGQANVSTTPISPAIDGEEIIVIRNEPGPLGIHVIPDYDTLGREKGLLVKGIEPGGRIDRDGRLAIYDRVVEINGENLINMPFQRVQELFKLSLTASELRLKVIKTSGLEGLRKPPPPIYPTYPDDKENVSMVECEQKRIFPESTNTKVATVSPTKKVPAISKNLKGLLTANTRKIGRKIEIDLIKGKSGLGFSITTRDNPAGGKCPIYIKNINAMGPAIEDGRLKIGDRLLEVNNVEMSGKTQSEAVALLKSLPLGSKVKIVVSRQEDVVDNTLPRIIDVDLKEVREEVPTDDVPPTIPPLPQSHLQALQNRTPEKGSVAKIISQFQDVFTGNPTEQIDETLVFPWKHREILTFNIPVHDSEKAGLGISVKGKTSGSKDLGIFIKGVMYGGAASRDNRLRTNDQLLNVNGISLLQQTNSDAMETLKNAIPHTEGPVPGHITLTIARKAESPNSSERKNSTDSLLGISSSDSQEKTDSVNNSGTSGDSATTVIFNPHGGIGNISSHTSVGSTNSYGGVGSISSHGTDKPMVNGQISPMHTWNPVLERLTGNNKFTQQLRNESYYKATHDTWTSSMLGNSSFGNMSGTTVNIATAEPILIEDEYGSRVLTHPNQQINVHMTNKMSASLPENRSDQEPDGKASLSGSNGDKSTDTSSQNTIQCTDATYASQLSLENAQGFSRDAFGRQSMSEKRHATLDAKSTDTYQRSKKLREERKQQEKTGLVRVGSVESIISVNRSSEHPEYADKLGQLGPSLGMKKSSSLESLQTMVQEIQMQEEGDPAYSYRGPSGALKVIRGKGCEESFRAAVVDPNHRSEIGAKKHWLLDGPMDNEREIDGFNNVRGAPRQSSLNAAIDIKNKSSKKKPGIFKGIGSMFRFGKHRKLDFQTPEPVQHYHHSNEFDNNANLPSQPQSENDSRSQTSQTERLQSSNSNSQNQNSHQPQTSHQTQSQNVHQPQIPHVSQNLLNASQNSHHSQTSHHSQISQQSQSSHHSQHPNQAQSTQYQSHQTSHHPTQLSNAQNQNHVVIQNGNSHSQSRSSPTTGHSMNHLGQNSVHSQRDQHVIREPLYTRHGYLHRHAEQVQVIPENAVIPPVKYRQSSEHRRHERELHKQRMAQRHTYYQTDERGEAYDSRQQSQQRIDPSNPYVEYGRPGSRSGITESVPFTHYVNYNELQNHISRKQHQYHSQRQTRTDNQLRPVSNYYEYESIQSILNGGRSRPNGHPGNTQPPQQHPVHQQDANSNSLPRNPPVQGRHPTSRGRGPFVTQVTIGDHHQKSGTKV</sequence>
<feature type="compositionally biased region" description="Polar residues" evidence="5">
    <location>
        <begin position="1171"/>
        <end position="1197"/>
    </location>
</feature>
<dbReference type="GO" id="GO:0045197">
    <property type="term" value="P:establishment or maintenance of epithelial cell apical/basal polarity"/>
    <property type="evidence" value="ECO:0007669"/>
    <property type="project" value="TreeGrafter"/>
</dbReference>
<dbReference type="GO" id="GO:0000226">
    <property type="term" value="P:microtubule cytoskeleton organization"/>
    <property type="evidence" value="ECO:0007669"/>
    <property type="project" value="TreeGrafter"/>
</dbReference>
<dbReference type="Gene3D" id="3.10.20.90">
    <property type="entry name" value="Phosphatidylinositol 3-kinase Catalytic Subunit, Chain A, domain 1"/>
    <property type="match status" value="1"/>
</dbReference>
<dbReference type="InterPro" id="IPR021922">
    <property type="entry name" value="Par3/HAL_N"/>
</dbReference>
<dbReference type="SUPFAM" id="SSF50156">
    <property type="entry name" value="PDZ domain-like"/>
    <property type="match status" value="3"/>
</dbReference>
<dbReference type="InterPro" id="IPR036034">
    <property type="entry name" value="PDZ_sf"/>
</dbReference>
<dbReference type="GO" id="GO:0051660">
    <property type="term" value="P:establishment of centrosome localization"/>
    <property type="evidence" value="ECO:0007669"/>
    <property type="project" value="TreeGrafter"/>
</dbReference>
<feature type="compositionally biased region" description="Polar residues" evidence="5">
    <location>
        <begin position="914"/>
        <end position="929"/>
    </location>
</feature>
<dbReference type="PANTHER" id="PTHR16484">
    <property type="entry name" value="PARTITIONING DEFECTIVE 3 RELATED"/>
    <property type="match status" value="1"/>
</dbReference>
<comment type="similarity">
    <text evidence="1">Belongs to the PAR3 family.</text>
</comment>
<evidence type="ECO:0000256" key="4">
    <source>
        <dbReference type="ARBA" id="ARBA00023306"/>
    </source>
</evidence>